<keyword evidence="5" id="KW-1185">Reference proteome</keyword>
<dbReference type="PANTHER" id="PTHR45586">
    <property type="entry name" value="TPR REPEAT-CONTAINING PROTEIN PA4667"/>
    <property type="match status" value="1"/>
</dbReference>
<dbReference type="InterPro" id="IPR019734">
    <property type="entry name" value="TPR_rpt"/>
</dbReference>
<dbReference type="InterPro" id="IPR011990">
    <property type="entry name" value="TPR-like_helical_dom_sf"/>
</dbReference>
<dbReference type="Pfam" id="PF13181">
    <property type="entry name" value="TPR_8"/>
    <property type="match status" value="1"/>
</dbReference>
<evidence type="ECO:0000256" key="2">
    <source>
        <dbReference type="ARBA" id="ARBA00022803"/>
    </source>
</evidence>
<dbReference type="Gene3D" id="1.25.40.10">
    <property type="entry name" value="Tetratricopeptide repeat domain"/>
    <property type="match status" value="1"/>
</dbReference>
<dbReference type="SUPFAM" id="SSF48452">
    <property type="entry name" value="TPR-like"/>
    <property type="match status" value="1"/>
</dbReference>
<reference evidence="4" key="1">
    <citation type="submission" date="2021-01" db="EMBL/GenBank/DDBJ databases">
        <title>Genome public.</title>
        <authorList>
            <person name="Liu C."/>
            <person name="Sun Q."/>
        </authorList>
    </citation>
    <scope>NUCLEOTIDE SEQUENCE</scope>
    <source>
        <strain evidence="4">YIM B02565</strain>
    </source>
</reference>
<organism evidence="4 5">
    <name type="scientific">Clostridium paridis</name>
    <dbReference type="NCBI Taxonomy" id="2803863"/>
    <lineage>
        <taxon>Bacteria</taxon>
        <taxon>Bacillati</taxon>
        <taxon>Bacillota</taxon>
        <taxon>Clostridia</taxon>
        <taxon>Eubacteriales</taxon>
        <taxon>Clostridiaceae</taxon>
        <taxon>Clostridium</taxon>
    </lineage>
</organism>
<dbReference type="RefSeq" id="WP_202766440.1">
    <property type="nucleotide sequence ID" value="NZ_JAESWA010000017.1"/>
</dbReference>
<evidence type="ECO:0000256" key="3">
    <source>
        <dbReference type="PROSITE-ProRule" id="PRU00339"/>
    </source>
</evidence>
<comment type="caution">
    <text evidence="4">The sequence shown here is derived from an EMBL/GenBank/DDBJ whole genome shotgun (WGS) entry which is preliminary data.</text>
</comment>
<keyword evidence="2 3" id="KW-0802">TPR repeat</keyword>
<keyword evidence="1" id="KW-0677">Repeat</keyword>
<evidence type="ECO:0000256" key="1">
    <source>
        <dbReference type="ARBA" id="ARBA00022737"/>
    </source>
</evidence>
<gene>
    <name evidence="4" type="ORF">JK634_04555</name>
</gene>
<dbReference type="Proteomes" id="UP000623681">
    <property type="component" value="Unassembled WGS sequence"/>
</dbReference>
<name>A0A937FEZ1_9CLOT</name>
<dbReference type="SMART" id="SM00028">
    <property type="entry name" value="TPR"/>
    <property type="match status" value="3"/>
</dbReference>
<dbReference type="PROSITE" id="PS50005">
    <property type="entry name" value="TPR"/>
    <property type="match status" value="2"/>
</dbReference>
<protein>
    <submittedName>
        <fullName evidence="4">Tetratricopeptide repeat protein</fullName>
    </submittedName>
</protein>
<dbReference type="AlphaFoldDB" id="A0A937FEZ1"/>
<dbReference type="EMBL" id="JAESWA010000017">
    <property type="protein sequence ID" value="MBL4931067.1"/>
    <property type="molecule type" value="Genomic_DNA"/>
</dbReference>
<feature type="repeat" description="TPR" evidence="3">
    <location>
        <begin position="249"/>
        <end position="282"/>
    </location>
</feature>
<evidence type="ECO:0000313" key="4">
    <source>
        <dbReference type="EMBL" id="MBL4931067.1"/>
    </source>
</evidence>
<sequence length="362" mass="42188">MNYNIYFKEKLSKLLFLEINKNGFLNALKIPNVKLKSEELYLPISPDYLAQNIERENKIKNLPIYEFVEGMSLALGSDKNLKYNDDYKVLLLNIKDSIKFIKSRVAEKVKENKLDDAYIMLRGLSQVDNSDEVFTKLLSLGESIRETDKEFVTVFKEDIDRYRDINNTNPMPYLYDALIFRDDSKYNEAYKAFKEYFKLGGEKNDVIIEIYQNIEDIINFEEGKGLIENKPEEAVKKLIPLIDRFGDDATLFYYIALCYRKVNNFEKAIYYLNESLALDSAIVETVNEMGINLASIGDYDNAIKYFRKAFEATRDVEICTNLIMSYINSGDLKQAKLHLEIAEKINKDDEIVKQLRDYINSL</sequence>
<proteinExistence type="predicted"/>
<dbReference type="InterPro" id="IPR051012">
    <property type="entry name" value="CellSynth/LPSAsmb/PSIAsmb"/>
</dbReference>
<feature type="repeat" description="TPR" evidence="3">
    <location>
        <begin position="283"/>
        <end position="316"/>
    </location>
</feature>
<dbReference type="PANTHER" id="PTHR45586:SF1">
    <property type="entry name" value="LIPOPOLYSACCHARIDE ASSEMBLY PROTEIN B"/>
    <property type="match status" value="1"/>
</dbReference>
<evidence type="ECO:0000313" key="5">
    <source>
        <dbReference type="Proteomes" id="UP000623681"/>
    </source>
</evidence>
<accession>A0A937FEZ1</accession>